<dbReference type="InterPro" id="IPR050546">
    <property type="entry name" value="Glycosyl_Hydrlase_16"/>
</dbReference>
<dbReference type="PROSITE" id="PS51762">
    <property type="entry name" value="GH16_2"/>
    <property type="match status" value="1"/>
</dbReference>
<dbReference type="PANTHER" id="PTHR10963">
    <property type="entry name" value="GLYCOSYL HYDROLASE-RELATED"/>
    <property type="match status" value="1"/>
</dbReference>
<dbReference type="Proteomes" id="UP001652661">
    <property type="component" value="Chromosome 3L"/>
</dbReference>
<dbReference type="InterPro" id="IPR000757">
    <property type="entry name" value="Beta-glucanase-like"/>
</dbReference>
<dbReference type="Gene3D" id="2.60.120.200">
    <property type="match status" value="1"/>
</dbReference>
<evidence type="ECO:0000313" key="3">
    <source>
        <dbReference type="RefSeq" id="XP_070141157.1"/>
    </source>
</evidence>
<gene>
    <name evidence="3" type="primary">LOC108080583</name>
</gene>
<dbReference type="InterPro" id="IPR013320">
    <property type="entry name" value="ConA-like_dom_sf"/>
</dbReference>
<sequence length="252" mass="29652">MTDGIKKGRVYLDKCTSRLTNKNAEYQCGSKKTPVFTKPYTKKSANLYSKFSFKYGRIEIGVQMPRGDWIFPNILLEPNIKNNRNNGFSKDQIRLYSRGNEVLQNENYIFFDGRSVFGSVVVWHDTNFSEYWTVRENKDELYYYDAPYNYTIIWQKDIISFMVNGLHFGDITNKTLLERFNEHECRIVLGLTAGGVINFDNEVLLKQDMKKKNYFLGTNLPNSENNFIEKYKDTEKTPLIVDYIRVYKLDNC</sequence>
<dbReference type="GeneID" id="108080583"/>
<feature type="domain" description="GH16" evidence="1">
    <location>
        <begin position="1"/>
        <end position="252"/>
    </location>
</feature>
<dbReference type="RefSeq" id="XP_070141157.1">
    <property type="nucleotide sequence ID" value="XM_070285056.1"/>
</dbReference>
<keyword evidence="2" id="KW-1185">Reference proteome</keyword>
<evidence type="ECO:0000259" key="1">
    <source>
        <dbReference type="PROSITE" id="PS51762"/>
    </source>
</evidence>
<organism evidence="2 3">
    <name type="scientific">Drosophila kikkawai</name>
    <name type="common">Fruit fly</name>
    <dbReference type="NCBI Taxonomy" id="30033"/>
    <lineage>
        <taxon>Eukaryota</taxon>
        <taxon>Metazoa</taxon>
        <taxon>Ecdysozoa</taxon>
        <taxon>Arthropoda</taxon>
        <taxon>Hexapoda</taxon>
        <taxon>Insecta</taxon>
        <taxon>Pterygota</taxon>
        <taxon>Neoptera</taxon>
        <taxon>Endopterygota</taxon>
        <taxon>Diptera</taxon>
        <taxon>Brachycera</taxon>
        <taxon>Muscomorpha</taxon>
        <taxon>Ephydroidea</taxon>
        <taxon>Drosophilidae</taxon>
        <taxon>Drosophila</taxon>
        <taxon>Sophophora</taxon>
    </lineage>
</organism>
<dbReference type="PANTHER" id="PTHR10963:SF60">
    <property type="entry name" value="GRAM-NEGATIVE BACTERIA-BINDING PROTEIN 1-RELATED"/>
    <property type="match status" value="1"/>
</dbReference>
<dbReference type="SUPFAM" id="SSF49899">
    <property type="entry name" value="Concanavalin A-like lectins/glucanases"/>
    <property type="match status" value="1"/>
</dbReference>
<protein>
    <submittedName>
        <fullName evidence="3">Gram-negative bacteria-binding protein 2-like</fullName>
    </submittedName>
</protein>
<name>A0ABM4GEL4_DROKI</name>
<dbReference type="Pfam" id="PF00722">
    <property type="entry name" value="Glyco_hydro_16"/>
    <property type="match status" value="1"/>
</dbReference>
<accession>A0ABM4GEL4</accession>
<proteinExistence type="predicted"/>
<reference evidence="3" key="1">
    <citation type="submission" date="2025-08" db="UniProtKB">
        <authorList>
            <consortium name="RefSeq"/>
        </authorList>
    </citation>
    <scope>IDENTIFICATION</scope>
    <source>
        <strain evidence="3">14028-0561.14</strain>
        <tissue evidence="3">Whole fly</tissue>
    </source>
</reference>
<evidence type="ECO:0000313" key="2">
    <source>
        <dbReference type="Proteomes" id="UP001652661"/>
    </source>
</evidence>